<feature type="domain" description="Uracil-DNA glycosylase-like" evidence="4">
    <location>
        <begin position="13"/>
        <end position="168"/>
    </location>
</feature>
<keyword evidence="6" id="KW-1185">Reference proteome</keyword>
<evidence type="ECO:0000256" key="2">
    <source>
        <dbReference type="ARBA" id="ARBA00022801"/>
    </source>
</evidence>
<keyword evidence="1" id="KW-0227">DNA damage</keyword>
<evidence type="ECO:0000313" key="5">
    <source>
        <dbReference type="EMBL" id="SCW67986.1"/>
    </source>
</evidence>
<evidence type="ECO:0000256" key="1">
    <source>
        <dbReference type="ARBA" id="ARBA00022763"/>
    </source>
</evidence>
<dbReference type="GO" id="GO:0006285">
    <property type="term" value="P:base-excision repair, AP site formation"/>
    <property type="evidence" value="ECO:0007669"/>
    <property type="project" value="InterPro"/>
</dbReference>
<dbReference type="SMART" id="SM00987">
    <property type="entry name" value="UreE_C"/>
    <property type="match status" value="1"/>
</dbReference>
<dbReference type="InterPro" id="IPR036895">
    <property type="entry name" value="Uracil-DNA_glycosylase-like_sf"/>
</dbReference>
<keyword evidence="2" id="KW-0378">Hydrolase</keyword>
<dbReference type="RefSeq" id="WP_090648783.1">
    <property type="nucleotide sequence ID" value="NZ_CBCRYE010000002.1"/>
</dbReference>
<gene>
    <name evidence="5" type="ORF">SAMN02927928_2658</name>
</gene>
<dbReference type="PANTHER" id="PTHR12159:SF9">
    <property type="entry name" value="G_T MISMATCH-SPECIFIC THYMINE DNA GLYCOSYLASE"/>
    <property type="match status" value="1"/>
</dbReference>
<evidence type="ECO:0000259" key="4">
    <source>
        <dbReference type="SMART" id="SM00986"/>
    </source>
</evidence>
<dbReference type="STRING" id="260084.SAMN02927928_2658"/>
<dbReference type="SUPFAM" id="SSF52141">
    <property type="entry name" value="Uracil-DNA glycosylase-like"/>
    <property type="match status" value="1"/>
</dbReference>
<dbReference type="InterPro" id="IPR015637">
    <property type="entry name" value="MUG/TDG"/>
</dbReference>
<protein>
    <submittedName>
        <fullName evidence="5">G/U mismatch-specific uracil-DNA glycosylase</fullName>
    </submittedName>
</protein>
<dbReference type="InterPro" id="IPR005122">
    <property type="entry name" value="Uracil-DNA_glycosylase-like"/>
</dbReference>
<sequence length="179" mass="19582">MDKSGPLPPGHVPDLLMPGLKVVFCGTALGRVSAEQRAYYANPGNFFWRTLHNTGLTPERIKPQDYARLLDHGIGLTDLCKAHFGNDNQLPQGALDATALREKIEKYQPKILAFTSKTGASVFLGRSTGHIPLGFQSETVGDTRICVLPSPSGQARIFWNQAVWQDLADRVRGIEIAGE</sequence>
<dbReference type="PANTHER" id="PTHR12159">
    <property type="entry name" value="G/T AND G/U MISMATCH-SPECIFIC DNA GLYCOSYLASE"/>
    <property type="match status" value="1"/>
</dbReference>
<dbReference type="AlphaFoldDB" id="A0A1G4SG02"/>
<dbReference type="EMBL" id="FMTS01000004">
    <property type="protein sequence ID" value="SCW67986.1"/>
    <property type="molecule type" value="Genomic_DNA"/>
</dbReference>
<organism evidence="5 6">
    <name type="scientific">Asticcacaulis taihuensis</name>
    <dbReference type="NCBI Taxonomy" id="260084"/>
    <lineage>
        <taxon>Bacteria</taxon>
        <taxon>Pseudomonadati</taxon>
        <taxon>Pseudomonadota</taxon>
        <taxon>Alphaproteobacteria</taxon>
        <taxon>Caulobacterales</taxon>
        <taxon>Caulobacteraceae</taxon>
        <taxon>Asticcacaulis</taxon>
    </lineage>
</organism>
<reference evidence="6" key="1">
    <citation type="submission" date="2016-10" db="EMBL/GenBank/DDBJ databases">
        <authorList>
            <person name="Varghese N."/>
            <person name="Submissions S."/>
        </authorList>
    </citation>
    <scope>NUCLEOTIDE SEQUENCE [LARGE SCALE GENOMIC DNA]</scope>
    <source>
        <strain evidence="6">CGMCC 1.3431</strain>
    </source>
</reference>
<dbReference type="Proteomes" id="UP000199150">
    <property type="component" value="Unassembled WGS sequence"/>
</dbReference>
<proteinExistence type="predicted"/>
<dbReference type="GO" id="GO:0008263">
    <property type="term" value="F:pyrimidine-specific mismatch base pair DNA N-glycosylase activity"/>
    <property type="evidence" value="ECO:0007669"/>
    <property type="project" value="TreeGrafter"/>
</dbReference>
<dbReference type="SMART" id="SM00986">
    <property type="entry name" value="UDG"/>
    <property type="match status" value="1"/>
</dbReference>
<evidence type="ECO:0000256" key="3">
    <source>
        <dbReference type="ARBA" id="ARBA00023204"/>
    </source>
</evidence>
<keyword evidence="3" id="KW-0234">DNA repair</keyword>
<dbReference type="Gene3D" id="3.40.470.10">
    <property type="entry name" value="Uracil-DNA glycosylase-like domain"/>
    <property type="match status" value="1"/>
</dbReference>
<evidence type="ECO:0000313" key="6">
    <source>
        <dbReference type="Proteomes" id="UP000199150"/>
    </source>
</evidence>
<dbReference type="GO" id="GO:0004844">
    <property type="term" value="F:uracil DNA N-glycosylase activity"/>
    <property type="evidence" value="ECO:0007669"/>
    <property type="project" value="TreeGrafter"/>
</dbReference>
<name>A0A1G4SG02_9CAUL</name>
<dbReference type="CDD" id="cd10028">
    <property type="entry name" value="UDG-F2_TDG_MUG"/>
    <property type="match status" value="1"/>
</dbReference>
<dbReference type="Pfam" id="PF03167">
    <property type="entry name" value="UDG"/>
    <property type="match status" value="1"/>
</dbReference>
<dbReference type="OrthoDB" id="9799921at2"/>
<accession>A0A1G4SG02</accession>